<comment type="caution">
    <text evidence="2">The sequence shown here is derived from an EMBL/GenBank/DDBJ whole genome shotgun (WGS) entry which is preliminary data.</text>
</comment>
<dbReference type="EMBL" id="VMAF01000423">
    <property type="protein sequence ID" value="MDR8433516.1"/>
    <property type="molecule type" value="Genomic_DNA"/>
</dbReference>
<feature type="non-terminal residue" evidence="2">
    <location>
        <position position="1"/>
    </location>
</feature>
<evidence type="ECO:0000256" key="1">
    <source>
        <dbReference type="SAM" id="MobiDB-lite"/>
    </source>
</evidence>
<dbReference type="GO" id="GO:0003677">
    <property type="term" value="F:DNA binding"/>
    <property type="evidence" value="ECO:0007669"/>
    <property type="project" value="UniProtKB-KW"/>
</dbReference>
<protein>
    <submittedName>
        <fullName evidence="2">DNA-binding protein</fullName>
    </submittedName>
</protein>
<organism evidence="2">
    <name type="scientific">Acinetobacter baumannii</name>
    <dbReference type="NCBI Taxonomy" id="470"/>
    <lineage>
        <taxon>Bacteria</taxon>
        <taxon>Pseudomonadati</taxon>
        <taxon>Pseudomonadota</taxon>
        <taxon>Gammaproteobacteria</taxon>
        <taxon>Moraxellales</taxon>
        <taxon>Moraxellaceae</taxon>
        <taxon>Acinetobacter</taxon>
        <taxon>Acinetobacter calcoaceticus/baumannii complex</taxon>
    </lineage>
</organism>
<reference evidence="2" key="1">
    <citation type="submission" date="2019-07" db="EMBL/GenBank/DDBJ databases">
        <title>Biological characteristics of mucoid Acinetobacter baumannii from a general hospital in China.</title>
        <authorList>
            <person name="Hua X."/>
            <person name="Yu Y."/>
        </authorList>
    </citation>
    <scope>NUCLEOTIDE SEQUENCE</scope>
    <source>
        <strain evidence="2">N8</strain>
    </source>
</reference>
<proteinExistence type="predicted"/>
<sequence>LKALEIASNVLAKIRQERYAVLGLDKPDAVDATQLPELVIEELTADQVQQLKERDFNNGNYDFEDEDMLEPSNDSGE</sequence>
<evidence type="ECO:0000313" key="2">
    <source>
        <dbReference type="EMBL" id="MDR8433516.1"/>
    </source>
</evidence>
<accession>A0ABD5DVY4</accession>
<name>A0ABD5DVY4_ACIBA</name>
<keyword evidence="2" id="KW-0238">DNA-binding</keyword>
<gene>
    <name evidence="2" type="ORF">FPK63_20990</name>
</gene>
<dbReference type="AlphaFoldDB" id="A0ABD5DVY4"/>
<feature type="region of interest" description="Disordered" evidence="1">
    <location>
        <begin position="54"/>
        <end position="77"/>
    </location>
</feature>